<feature type="region of interest" description="Disordered" evidence="2">
    <location>
        <begin position="137"/>
        <end position="157"/>
    </location>
</feature>
<dbReference type="Pfam" id="PF00098">
    <property type="entry name" value="zf-CCHC"/>
    <property type="match status" value="1"/>
</dbReference>
<comment type="caution">
    <text evidence="4">The sequence shown here is derived from an EMBL/GenBank/DDBJ whole genome shotgun (WGS) entry which is preliminary data.</text>
</comment>
<dbReference type="SUPFAM" id="SSF57756">
    <property type="entry name" value="Retrovirus zinc finger-like domains"/>
    <property type="match status" value="1"/>
</dbReference>
<accession>A0A8S3SQY5</accession>
<feature type="compositionally biased region" description="Polar residues" evidence="2">
    <location>
        <begin position="417"/>
        <end position="431"/>
    </location>
</feature>
<dbReference type="GO" id="GO:0003676">
    <property type="term" value="F:nucleic acid binding"/>
    <property type="evidence" value="ECO:0007669"/>
    <property type="project" value="InterPro"/>
</dbReference>
<keyword evidence="1" id="KW-0479">Metal-binding</keyword>
<feature type="compositionally biased region" description="Polar residues" evidence="2">
    <location>
        <begin position="397"/>
        <end position="408"/>
    </location>
</feature>
<dbReference type="Proteomes" id="UP000683360">
    <property type="component" value="Unassembled WGS sequence"/>
</dbReference>
<feature type="compositionally biased region" description="Low complexity" evidence="2">
    <location>
        <begin position="372"/>
        <end position="389"/>
    </location>
</feature>
<sequence length="454" mass="51355">MEIQIFGDGDFNEENLENRIEFFYTPITMQCPIDGCNADHIYIFSEPGKTLGKREQSDVPLWLRLSEIPLQKNIIFLKLNYMMEPEIEALVKQMSKDRFKRLMEDMQGMQEELLDPEVDISNQNKTNMASYSDVLSNTNTNTNQNKTVGADYTTDESHDPSDYIKPIFLTDTDVFGSVKPPRPLWLTNIEIYNAIDTKIPAERIKADDGQIHRALTLQGCDIQSLNRKRLRVKGKITNCQTGDRIIISKLLDKPIARSLQIGKYMAIVMHSGQPEFDNRGSYSDGNTKPCYKCLQVGHFVYDCPNDWVCRKCKLPGHKMMDCPNAFQVVSNKEEQIVTTDESVTVDDSQSTEQTEKLNPKTNVANKPKGRNTKTTDTSSNNANKTNSAKPGKVKASMNETSSSNSDKAQSYIDKFMNTPQSQRRNLSQHHTPPTPPENLHDRTTGNNGPKKAKA</sequence>
<dbReference type="EMBL" id="CAJPWZ010001626">
    <property type="protein sequence ID" value="CAG2219190.1"/>
    <property type="molecule type" value="Genomic_DNA"/>
</dbReference>
<feature type="compositionally biased region" description="Polar residues" evidence="2">
    <location>
        <begin position="336"/>
        <end position="352"/>
    </location>
</feature>
<dbReference type="GO" id="GO:0008270">
    <property type="term" value="F:zinc ion binding"/>
    <property type="evidence" value="ECO:0007669"/>
    <property type="project" value="UniProtKB-KW"/>
</dbReference>
<proteinExistence type="predicted"/>
<organism evidence="4 5">
    <name type="scientific">Mytilus edulis</name>
    <name type="common">Blue mussel</name>
    <dbReference type="NCBI Taxonomy" id="6550"/>
    <lineage>
        <taxon>Eukaryota</taxon>
        <taxon>Metazoa</taxon>
        <taxon>Spiralia</taxon>
        <taxon>Lophotrochozoa</taxon>
        <taxon>Mollusca</taxon>
        <taxon>Bivalvia</taxon>
        <taxon>Autobranchia</taxon>
        <taxon>Pteriomorphia</taxon>
        <taxon>Mytilida</taxon>
        <taxon>Mytiloidea</taxon>
        <taxon>Mytilidae</taxon>
        <taxon>Mytilinae</taxon>
        <taxon>Mytilus</taxon>
    </lineage>
</organism>
<reference evidence="4" key="1">
    <citation type="submission" date="2021-03" db="EMBL/GenBank/DDBJ databases">
        <authorList>
            <person name="Bekaert M."/>
        </authorList>
    </citation>
    <scope>NUCLEOTIDE SEQUENCE</scope>
</reference>
<evidence type="ECO:0000259" key="3">
    <source>
        <dbReference type="PROSITE" id="PS50158"/>
    </source>
</evidence>
<evidence type="ECO:0000313" key="5">
    <source>
        <dbReference type="Proteomes" id="UP000683360"/>
    </source>
</evidence>
<evidence type="ECO:0000256" key="1">
    <source>
        <dbReference type="PROSITE-ProRule" id="PRU00047"/>
    </source>
</evidence>
<name>A0A8S3SQY5_MYTED</name>
<dbReference type="AlphaFoldDB" id="A0A8S3SQY5"/>
<gene>
    <name evidence="4" type="ORF">MEDL_32756</name>
</gene>
<dbReference type="InterPro" id="IPR001878">
    <property type="entry name" value="Znf_CCHC"/>
</dbReference>
<keyword evidence="1" id="KW-0863">Zinc-finger</keyword>
<keyword evidence="5" id="KW-1185">Reference proteome</keyword>
<feature type="domain" description="CCHC-type" evidence="3">
    <location>
        <begin position="290"/>
        <end position="305"/>
    </location>
</feature>
<dbReference type="OrthoDB" id="6193523at2759"/>
<dbReference type="SMART" id="SM00343">
    <property type="entry name" value="ZnF_C2HC"/>
    <property type="match status" value="2"/>
</dbReference>
<protein>
    <recommendedName>
        <fullName evidence="3">CCHC-type domain-containing protein</fullName>
    </recommendedName>
</protein>
<dbReference type="InterPro" id="IPR036875">
    <property type="entry name" value="Znf_CCHC_sf"/>
</dbReference>
<dbReference type="Gene3D" id="4.10.60.10">
    <property type="entry name" value="Zinc finger, CCHC-type"/>
    <property type="match status" value="1"/>
</dbReference>
<evidence type="ECO:0000313" key="4">
    <source>
        <dbReference type="EMBL" id="CAG2219190.1"/>
    </source>
</evidence>
<feature type="compositionally biased region" description="Low complexity" evidence="2">
    <location>
        <begin position="137"/>
        <end position="147"/>
    </location>
</feature>
<keyword evidence="1" id="KW-0862">Zinc</keyword>
<dbReference type="PROSITE" id="PS50158">
    <property type="entry name" value="ZF_CCHC"/>
    <property type="match status" value="1"/>
</dbReference>
<feature type="region of interest" description="Disordered" evidence="2">
    <location>
        <begin position="333"/>
        <end position="454"/>
    </location>
</feature>
<evidence type="ECO:0000256" key="2">
    <source>
        <dbReference type="SAM" id="MobiDB-lite"/>
    </source>
</evidence>